<feature type="domain" description="Ada DNA repair metal-binding" evidence="2">
    <location>
        <begin position="30"/>
        <end position="75"/>
    </location>
</feature>
<dbReference type="SUPFAM" id="SSF57884">
    <property type="entry name" value="Ada DNA repair protein, N-terminal domain (N-Ada 10)"/>
    <property type="match status" value="1"/>
</dbReference>
<dbReference type="InterPro" id="IPR035451">
    <property type="entry name" value="Ada-like_dom_sf"/>
</dbReference>
<sequence length="86" mass="9958">MIKHTDLGETPEKREKTLRSLIRKGDVALAGYVKAKIYGLLSCSSGKRMKPENRVFFKNEVEALGHGYRPCGHCMKEKYEEWKKKK</sequence>
<dbReference type="Pfam" id="PF02805">
    <property type="entry name" value="Ada_Zn_binding"/>
    <property type="match status" value="1"/>
</dbReference>
<dbReference type="EMBL" id="JAENHK010000010">
    <property type="protein sequence ID" value="MBK1897206.1"/>
    <property type="molecule type" value="Genomic_DNA"/>
</dbReference>
<name>A0ABS1FXP0_9FLAO</name>
<evidence type="ECO:0000313" key="3">
    <source>
        <dbReference type="EMBL" id="MBK1897206.1"/>
    </source>
</evidence>
<dbReference type="InterPro" id="IPR004026">
    <property type="entry name" value="Ada_DNA_repair_Zn-bd"/>
</dbReference>
<proteinExistence type="predicted"/>
<dbReference type="RefSeq" id="WP_200247226.1">
    <property type="nucleotide sequence ID" value="NZ_JAENHK010000010.1"/>
</dbReference>
<organism evidence="3 4">
    <name type="scientific">Chryseobacterium paridis</name>
    <dbReference type="NCBI Taxonomy" id="2800328"/>
    <lineage>
        <taxon>Bacteria</taxon>
        <taxon>Pseudomonadati</taxon>
        <taxon>Bacteroidota</taxon>
        <taxon>Flavobacteriia</taxon>
        <taxon>Flavobacteriales</taxon>
        <taxon>Weeksellaceae</taxon>
        <taxon>Chryseobacterium group</taxon>
        <taxon>Chryseobacterium</taxon>
    </lineage>
</organism>
<reference evidence="4" key="1">
    <citation type="submission" date="2021-01" db="EMBL/GenBank/DDBJ databases">
        <title>Genome public.</title>
        <authorList>
            <person name="Liu C."/>
            <person name="Sun Q."/>
        </authorList>
    </citation>
    <scope>NUCLEOTIDE SEQUENCE [LARGE SCALE GENOMIC DNA]</scope>
    <source>
        <strain evidence="4">YIM B02567</strain>
    </source>
</reference>
<evidence type="ECO:0000259" key="2">
    <source>
        <dbReference type="Pfam" id="PF02805"/>
    </source>
</evidence>
<keyword evidence="1" id="KW-0010">Activator</keyword>
<protein>
    <submittedName>
        <fullName evidence="3">Metal-binding protein</fullName>
    </submittedName>
</protein>
<accession>A0ABS1FXP0</accession>
<evidence type="ECO:0000256" key="1">
    <source>
        <dbReference type="ARBA" id="ARBA00023159"/>
    </source>
</evidence>
<evidence type="ECO:0000313" key="4">
    <source>
        <dbReference type="Proteomes" id="UP000628669"/>
    </source>
</evidence>
<dbReference type="Proteomes" id="UP000628669">
    <property type="component" value="Unassembled WGS sequence"/>
</dbReference>
<comment type="caution">
    <text evidence="3">The sequence shown here is derived from an EMBL/GenBank/DDBJ whole genome shotgun (WGS) entry which is preliminary data.</text>
</comment>
<dbReference type="Gene3D" id="3.40.10.10">
    <property type="entry name" value="DNA Methylphosphotriester Repair Domain"/>
    <property type="match status" value="1"/>
</dbReference>
<gene>
    <name evidence="3" type="ORF">JHL15_15695</name>
</gene>
<keyword evidence="4" id="KW-1185">Reference proteome</keyword>